<dbReference type="InterPro" id="IPR011545">
    <property type="entry name" value="DEAD/DEAH_box_helicase_dom"/>
</dbReference>
<dbReference type="SMART" id="SM00490">
    <property type="entry name" value="HELICc"/>
    <property type="match status" value="1"/>
</dbReference>
<dbReference type="InterPro" id="IPR027417">
    <property type="entry name" value="P-loop_NTPase"/>
</dbReference>
<dbReference type="SMART" id="SM00487">
    <property type="entry name" value="DEXDc"/>
    <property type="match status" value="1"/>
</dbReference>
<dbReference type="PROSITE" id="PS51194">
    <property type="entry name" value="HELICASE_CTER"/>
    <property type="match status" value="1"/>
</dbReference>
<dbReference type="OrthoDB" id="143059at2"/>
<dbReference type="AlphaFoldDB" id="A0A2N3V9P1"/>
<keyword evidence="5" id="KW-0347">Helicase</keyword>
<feature type="domain" description="Helicase C-terminal" evidence="4">
    <location>
        <begin position="303"/>
        <end position="456"/>
    </location>
</feature>
<evidence type="ECO:0000313" key="5">
    <source>
        <dbReference type="EMBL" id="PKV78316.1"/>
    </source>
</evidence>
<dbReference type="Proteomes" id="UP000233766">
    <property type="component" value="Unassembled WGS sequence"/>
</dbReference>
<dbReference type="InterPro" id="IPR018973">
    <property type="entry name" value="MZB"/>
</dbReference>
<evidence type="ECO:0000313" key="6">
    <source>
        <dbReference type="Proteomes" id="UP000233766"/>
    </source>
</evidence>
<dbReference type="Pfam" id="PF00270">
    <property type="entry name" value="DEAD"/>
    <property type="match status" value="1"/>
</dbReference>
<dbReference type="EMBL" id="PJMW01000002">
    <property type="protein sequence ID" value="PKV78316.1"/>
    <property type="molecule type" value="Genomic_DNA"/>
</dbReference>
<keyword evidence="5" id="KW-0378">Hydrolase</keyword>
<dbReference type="GO" id="GO:0006289">
    <property type="term" value="P:nucleotide-excision repair"/>
    <property type="evidence" value="ECO:0007669"/>
    <property type="project" value="TreeGrafter"/>
</dbReference>
<dbReference type="GO" id="GO:0043138">
    <property type="term" value="F:3'-5' DNA helicase activity"/>
    <property type="evidence" value="ECO:0007669"/>
    <property type="project" value="TreeGrafter"/>
</dbReference>
<keyword evidence="2" id="KW-0067">ATP-binding</keyword>
<proteinExistence type="predicted"/>
<feature type="domain" description="Helicase ATP-binding" evidence="3">
    <location>
        <begin position="81"/>
        <end position="262"/>
    </location>
</feature>
<reference evidence="5 6" key="1">
    <citation type="submission" date="2017-12" db="EMBL/GenBank/DDBJ databases">
        <title>Sequencing the genomes of 1000 Actinobacteria strains.</title>
        <authorList>
            <person name="Klenk H.-P."/>
        </authorList>
    </citation>
    <scope>NUCLEOTIDE SEQUENCE [LARGE SCALE GENOMIC DNA]</scope>
    <source>
        <strain evidence="5 6">DSM 44489</strain>
    </source>
</reference>
<gene>
    <name evidence="5" type="ORF">ATK86_2680</name>
</gene>
<dbReference type="CDD" id="cd18797">
    <property type="entry name" value="SF2_C_Hrq"/>
    <property type="match status" value="1"/>
</dbReference>
<dbReference type="GO" id="GO:0036297">
    <property type="term" value="P:interstrand cross-link repair"/>
    <property type="evidence" value="ECO:0007669"/>
    <property type="project" value="TreeGrafter"/>
</dbReference>
<dbReference type="Pfam" id="PF00271">
    <property type="entry name" value="Helicase_C"/>
    <property type="match status" value="1"/>
</dbReference>
<accession>A0A2N3V9P1</accession>
<name>A0A2N3V9P1_9NOCA</name>
<dbReference type="CDD" id="cd17923">
    <property type="entry name" value="DEXHc_Hrq1-like"/>
    <property type="match status" value="1"/>
</dbReference>
<dbReference type="InterPro" id="IPR014001">
    <property type="entry name" value="Helicase_ATP-bd"/>
</dbReference>
<organism evidence="5 6">
    <name type="scientific">Nocardia fluminea</name>
    <dbReference type="NCBI Taxonomy" id="134984"/>
    <lineage>
        <taxon>Bacteria</taxon>
        <taxon>Bacillati</taxon>
        <taxon>Actinomycetota</taxon>
        <taxon>Actinomycetes</taxon>
        <taxon>Mycobacteriales</taxon>
        <taxon>Nocardiaceae</taxon>
        <taxon>Nocardia</taxon>
    </lineage>
</organism>
<keyword evidence="1" id="KW-0547">Nucleotide-binding</keyword>
<dbReference type="PANTHER" id="PTHR47957">
    <property type="entry name" value="ATP-DEPENDENT HELICASE HRQ1"/>
    <property type="match status" value="1"/>
</dbReference>
<dbReference type="Pfam" id="PF09369">
    <property type="entry name" value="MZB"/>
    <property type="match status" value="1"/>
</dbReference>
<comment type="caution">
    <text evidence="5">The sequence shown here is derived from an EMBL/GenBank/DDBJ whole genome shotgun (WGS) entry which is preliminary data.</text>
</comment>
<keyword evidence="6" id="KW-1185">Reference proteome</keyword>
<evidence type="ECO:0000256" key="2">
    <source>
        <dbReference type="ARBA" id="ARBA00022840"/>
    </source>
</evidence>
<dbReference type="SUPFAM" id="SSF52540">
    <property type="entry name" value="P-loop containing nucleoside triphosphate hydrolases"/>
    <property type="match status" value="1"/>
</dbReference>
<protein>
    <submittedName>
        <fullName evidence="5">DEAD/DEAH box helicase domain-containing protein</fullName>
    </submittedName>
</protein>
<dbReference type="PANTHER" id="PTHR47957:SF3">
    <property type="entry name" value="ATP-DEPENDENT HELICASE HRQ1"/>
    <property type="match status" value="1"/>
</dbReference>
<dbReference type="GO" id="GO:0003676">
    <property type="term" value="F:nucleic acid binding"/>
    <property type="evidence" value="ECO:0007669"/>
    <property type="project" value="InterPro"/>
</dbReference>
<dbReference type="PROSITE" id="PS51192">
    <property type="entry name" value="HELICASE_ATP_BIND_1"/>
    <property type="match status" value="1"/>
</dbReference>
<dbReference type="NCBIfam" id="TIGR03817">
    <property type="entry name" value="DECH_helic"/>
    <property type="match status" value="1"/>
</dbReference>
<dbReference type="RefSeq" id="WP_101464788.1">
    <property type="nucleotide sequence ID" value="NZ_PJMW01000002.1"/>
</dbReference>
<dbReference type="FunFam" id="3.40.50.300:FF:001137">
    <property type="entry name" value="DEAD/DEAH box helicase"/>
    <property type="match status" value="1"/>
</dbReference>
<dbReference type="Pfam" id="PF22982">
    <property type="entry name" value="WHD_HRQ1"/>
    <property type="match status" value="1"/>
</dbReference>
<evidence type="ECO:0000256" key="1">
    <source>
        <dbReference type="ARBA" id="ARBA00022741"/>
    </source>
</evidence>
<dbReference type="InterPro" id="IPR001650">
    <property type="entry name" value="Helicase_C-like"/>
</dbReference>
<dbReference type="InterPro" id="IPR055227">
    <property type="entry name" value="HRQ1_WHD"/>
</dbReference>
<evidence type="ECO:0000259" key="3">
    <source>
        <dbReference type="PROSITE" id="PS51192"/>
    </source>
</evidence>
<dbReference type="Gene3D" id="3.40.50.300">
    <property type="entry name" value="P-loop containing nucleotide triphosphate hydrolases"/>
    <property type="match status" value="2"/>
</dbReference>
<dbReference type="GO" id="GO:0005524">
    <property type="term" value="F:ATP binding"/>
    <property type="evidence" value="ECO:0007669"/>
    <property type="project" value="UniProtKB-KW"/>
</dbReference>
<sequence length="796" mass="84517">MNPADRTGVRERDTGESYGRSLLNRVLTEAAAGGDPLTHVAELPARHARTTAWPEWVPSGLVTALDAQEITLPWEHQTRTAELAASGNHVVVSTGTASGKSLGYQLPVLTALHDEPRATALYLSPTKALGADQLRAVGSLIHDNPLREAHPASYDGDTPAEVRQWVRANARWIFTNPDMLHVGILRSHQRWARVLRNLRYVVVDECHAYRGVFGSHVALVLRRLRRLARCYGADPVFILCSATSADPAASASRLIGAPVVAVTEDGSPRGARTVALWEPPLSATQTGENGAPVRRTATSEAAKIMAALVAEGARTLTFVRSRRGAELIALDARRVLAETAPELQERVAAYRAGYLAEDRRELEQSLSQGTLLGAASTNALELGVDIAGLDAVVIAGFPGTVASFWQQAGRAGRRTQGSLVVLVATDDPLDTYLVHHPEALLDRPIEATITDPYNPYILGPQLLCAAMELPLTDEEVSELRADEVLADLAEQGLIRRRPGTRGAGARWHITAHTHPHDDVDVRGGLGSPVAIVDAETGRLLGTADAGRAPATLHTGAVHLHQGETYLVDELDLEGGVAFVNEVDPGFTTSSRQITSITVEWVIEERVLGAVTAASAQVAVTNQVVGYLRTLVSGEVLDQVELDLPAHTLHTKAVLYTVTPQLLAAADITGEQLPGALHAAEHAAIGMLPLVAGCDRWDIGGVSIAEHPDTGAPTVFVYDGQPGGAGFAERGFAQLTDWLSATLSVIHSCACQDGCPSCVQSPKCGNGNNPLDKDAAARLLGAVLGELRAHGDRPASS</sequence>
<evidence type="ECO:0000259" key="4">
    <source>
        <dbReference type="PROSITE" id="PS51194"/>
    </source>
</evidence>
<dbReference type="InterPro" id="IPR022307">
    <property type="entry name" value="Helicase_put_actinobac"/>
</dbReference>